<protein>
    <recommendedName>
        <fullName evidence="1 2">Molybdenum cofactor biosynthesis protein B</fullName>
    </recommendedName>
</protein>
<dbReference type="Gene3D" id="3.40.980.10">
    <property type="entry name" value="MoaB/Mog-like domain"/>
    <property type="match status" value="1"/>
</dbReference>
<keyword evidence="5" id="KW-1185">Reference proteome</keyword>
<evidence type="ECO:0000313" key="5">
    <source>
        <dbReference type="Proteomes" id="UP001312865"/>
    </source>
</evidence>
<evidence type="ECO:0000259" key="3">
    <source>
        <dbReference type="SMART" id="SM00852"/>
    </source>
</evidence>
<gene>
    <name evidence="4" type="ORF">WAK64_14425</name>
</gene>
<dbReference type="SMART" id="SM00852">
    <property type="entry name" value="MoCF_biosynth"/>
    <property type="match status" value="1"/>
</dbReference>
<sequence>MMPHNHEEHLNKNKVVKCSVITVSDTRTTENDTSGKLMMEKLKNSGHSLITYEIVPDDQEKISSAIQRGLQNEEIQAILVNGGTGIAQRDVTIEVVKKMLEKEMNGFGELFRYLSYTEDIGSAAILSRAIAGISKKKVVFSVPGSTGAVKLAMDKLILPELVHIIWELTKDQK</sequence>
<dbReference type="InterPro" id="IPR012245">
    <property type="entry name" value="MoaB"/>
</dbReference>
<evidence type="ECO:0000256" key="2">
    <source>
        <dbReference type="PIRNR" id="PIRNR006443"/>
    </source>
</evidence>
<comment type="function">
    <text evidence="2">May be involved in the biosynthesis of molybdopterin.</text>
</comment>
<dbReference type="InterPro" id="IPR036425">
    <property type="entry name" value="MoaB/Mog-like_dom_sf"/>
</dbReference>
<accession>A0ABU8HGC3</accession>
<dbReference type="NCBIfam" id="TIGR00177">
    <property type="entry name" value="molyb_syn"/>
    <property type="match status" value="1"/>
</dbReference>
<dbReference type="SUPFAM" id="SSF53218">
    <property type="entry name" value="Molybdenum cofactor biosynthesis proteins"/>
    <property type="match status" value="1"/>
</dbReference>
<dbReference type="PANTHER" id="PTHR43232:SF2">
    <property type="entry name" value="MOLYBDENUM COFACTOR BIOSYNTHESIS PROTEIN B"/>
    <property type="match status" value="1"/>
</dbReference>
<dbReference type="InterPro" id="IPR001453">
    <property type="entry name" value="MoaB/Mog_dom"/>
</dbReference>
<comment type="pathway">
    <text evidence="2">Cofactor biosynthesis; molybdopterin biosynthesis.</text>
</comment>
<dbReference type="PIRSF" id="PIRSF006443">
    <property type="entry name" value="MoaB"/>
    <property type="match status" value="1"/>
</dbReference>
<evidence type="ECO:0000313" key="4">
    <source>
        <dbReference type="EMBL" id="MEI5908251.1"/>
    </source>
</evidence>
<dbReference type="PANTHER" id="PTHR43232">
    <property type="entry name" value="MOLYBDENUM COFACTOR BIOSYNTHESIS PROTEIN B"/>
    <property type="match status" value="1"/>
</dbReference>
<dbReference type="Pfam" id="PF00994">
    <property type="entry name" value="MoCF_biosynth"/>
    <property type="match status" value="1"/>
</dbReference>
<comment type="caution">
    <text evidence="4">The sequence shown here is derived from an EMBL/GenBank/DDBJ whole genome shotgun (WGS) entry which is preliminary data.</text>
</comment>
<evidence type="ECO:0000256" key="1">
    <source>
        <dbReference type="ARBA" id="ARBA00015262"/>
    </source>
</evidence>
<comment type="similarity">
    <text evidence="2">Belongs to the MoaB/Mog family.</text>
</comment>
<reference evidence="4 5" key="1">
    <citation type="journal article" date="2018" name="J. Microbiol.">
        <title>Bacillus spongiae sp. nov., isolated from sponge of Jeju Island.</title>
        <authorList>
            <person name="Lee G.E."/>
            <person name="Im W.T."/>
            <person name="Park J.S."/>
        </authorList>
    </citation>
    <scope>NUCLEOTIDE SEQUENCE [LARGE SCALE GENOMIC DNA]</scope>
    <source>
        <strain evidence="4 5">135PIL107-10</strain>
    </source>
</reference>
<keyword evidence="2" id="KW-0501">Molybdenum cofactor biosynthesis</keyword>
<dbReference type="CDD" id="cd00886">
    <property type="entry name" value="MogA_MoaB"/>
    <property type="match status" value="1"/>
</dbReference>
<name>A0ABU8HGC3_9BACI</name>
<dbReference type="Proteomes" id="UP001312865">
    <property type="component" value="Unassembled WGS sequence"/>
</dbReference>
<dbReference type="EMBL" id="JBBAXC010000011">
    <property type="protein sequence ID" value="MEI5908251.1"/>
    <property type="molecule type" value="Genomic_DNA"/>
</dbReference>
<feature type="domain" description="MoaB/Mog" evidence="3">
    <location>
        <begin position="19"/>
        <end position="164"/>
    </location>
</feature>
<organism evidence="4 5">
    <name type="scientific">Bacillus spongiae</name>
    <dbReference type="NCBI Taxonomy" id="2683610"/>
    <lineage>
        <taxon>Bacteria</taxon>
        <taxon>Bacillati</taxon>
        <taxon>Bacillota</taxon>
        <taxon>Bacilli</taxon>
        <taxon>Bacillales</taxon>
        <taxon>Bacillaceae</taxon>
        <taxon>Bacillus</taxon>
    </lineage>
</organism>
<proteinExistence type="inferred from homology"/>
<dbReference type="RefSeq" id="WP_336587689.1">
    <property type="nucleotide sequence ID" value="NZ_JBBAXC010000011.1"/>
</dbReference>